<protein>
    <submittedName>
        <fullName evidence="2">Helix-turn-helix domain-containing protein</fullName>
    </submittedName>
</protein>
<evidence type="ECO:0000313" key="3">
    <source>
        <dbReference type="Proteomes" id="UP000450000"/>
    </source>
</evidence>
<dbReference type="InterPro" id="IPR010982">
    <property type="entry name" value="Lambda_DNA-bd_dom_sf"/>
</dbReference>
<dbReference type="Pfam" id="PF13560">
    <property type="entry name" value="HTH_31"/>
    <property type="match status" value="1"/>
</dbReference>
<dbReference type="SMART" id="SM00530">
    <property type="entry name" value="HTH_XRE"/>
    <property type="match status" value="1"/>
</dbReference>
<reference evidence="2 3" key="1">
    <citation type="submission" date="2019-09" db="EMBL/GenBank/DDBJ databases">
        <title>Genome Sequences of Streptomyces kaniharaensis ATCC 21070.</title>
        <authorList>
            <person name="Zhu W."/>
            <person name="De Crecy-Lagard V."/>
            <person name="Richards N.G."/>
        </authorList>
    </citation>
    <scope>NUCLEOTIDE SEQUENCE [LARGE SCALE GENOMIC DNA]</scope>
    <source>
        <strain evidence="2 3">SF-557</strain>
    </source>
</reference>
<dbReference type="SUPFAM" id="SSF47413">
    <property type="entry name" value="lambda repressor-like DNA-binding domains"/>
    <property type="match status" value="1"/>
</dbReference>
<dbReference type="Pfam" id="PF19054">
    <property type="entry name" value="DUF5753"/>
    <property type="match status" value="1"/>
</dbReference>
<dbReference type="EMBL" id="WBOF01000001">
    <property type="protein sequence ID" value="MQS10926.1"/>
    <property type="molecule type" value="Genomic_DNA"/>
</dbReference>
<gene>
    <name evidence="2" type="ORF">F7Q99_01175</name>
</gene>
<dbReference type="RefSeq" id="WP_153459665.1">
    <property type="nucleotide sequence ID" value="NZ_WBOF01000001.1"/>
</dbReference>
<evidence type="ECO:0000259" key="1">
    <source>
        <dbReference type="PROSITE" id="PS50943"/>
    </source>
</evidence>
<keyword evidence="3" id="KW-1185">Reference proteome</keyword>
<comment type="caution">
    <text evidence="2">The sequence shown here is derived from an EMBL/GenBank/DDBJ whole genome shotgun (WGS) entry which is preliminary data.</text>
</comment>
<name>A0A6N7KHS6_9ACTN</name>
<dbReference type="CDD" id="cd00093">
    <property type="entry name" value="HTH_XRE"/>
    <property type="match status" value="1"/>
</dbReference>
<feature type="domain" description="HTH cro/C1-type" evidence="1">
    <location>
        <begin position="20"/>
        <end position="75"/>
    </location>
</feature>
<evidence type="ECO:0000313" key="2">
    <source>
        <dbReference type="EMBL" id="MQS10926.1"/>
    </source>
</evidence>
<sequence length="277" mass="30405">MRETELDPSASPLAAFGAQLRRSRKAAGMRQAQLGALTSLSDSQISNLERGTRSPTLDWVVAADRALGTDGTLELTYWTLSGGGSLLQGFPEYVAHESKAAELRQFELGVVPGLFQTRAYAETLAAADVRRGAITKDEAQTRVSYLLTRQQRLVGKDAPLVHAVLDESCIRRLVGGAAVMREQLDHLAELSERPRTIIQVAPFSMGERRSLALPVVLLTMPDRSMLGYTESQERGFLTRESETVTAWARDYDRLQVGAGSDVASLEMIRTARKDLRS</sequence>
<dbReference type="OrthoDB" id="2897536at2"/>
<dbReference type="Gene3D" id="1.10.260.40">
    <property type="entry name" value="lambda repressor-like DNA-binding domains"/>
    <property type="match status" value="1"/>
</dbReference>
<dbReference type="PROSITE" id="PS50943">
    <property type="entry name" value="HTH_CROC1"/>
    <property type="match status" value="1"/>
</dbReference>
<proteinExistence type="predicted"/>
<organism evidence="2 3">
    <name type="scientific">Streptomyces kaniharaensis</name>
    <dbReference type="NCBI Taxonomy" id="212423"/>
    <lineage>
        <taxon>Bacteria</taxon>
        <taxon>Bacillati</taxon>
        <taxon>Actinomycetota</taxon>
        <taxon>Actinomycetes</taxon>
        <taxon>Kitasatosporales</taxon>
        <taxon>Streptomycetaceae</taxon>
        <taxon>Streptomyces</taxon>
    </lineage>
</organism>
<dbReference type="Proteomes" id="UP000450000">
    <property type="component" value="Unassembled WGS sequence"/>
</dbReference>
<dbReference type="AlphaFoldDB" id="A0A6N7KHS6"/>
<dbReference type="InterPro" id="IPR001387">
    <property type="entry name" value="Cro/C1-type_HTH"/>
</dbReference>
<accession>A0A6N7KHS6</accession>
<dbReference type="GO" id="GO:0003677">
    <property type="term" value="F:DNA binding"/>
    <property type="evidence" value="ECO:0007669"/>
    <property type="project" value="InterPro"/>
</dbReference>
<dbReference type="InterPro" id="IPR043917">
    <property type="entry name" value="DUF5753"/>
</dbReference>